<dbReference type="SUPFAM" id="SSF53756">
    <property type="entry name" value="UDP-Glycosyltransferase/glycogen phosphorylase"/>
    <property type="match status" value="1"/>
</dbReference>
<dbReference type="EMBL" id="CAFBQP010000021">
    <property type="protein sequence ID" value="CAB5057873.1"/>
    <property type="molecule type" value="Genomic_DNA"/>
</dbReference>
<name>A0A6J7DGQ8_9ZZZZ</name>
<dbReference type="Gene3D" id="3.40.50.2000">
    <property type="entry name" value="Glycogen Phosphorylase B"/>
    <property type="match status" value="2"/>
</dbReference>
<dbReference type="PANTHER" id="PTHR12526:SF510">
    <property type="entry name" value="D-INOSITOL 3-PHOSPHATE GLYCOSYLTRANSFERASE"/>
    <property type="match status" value="1"/>
</dbReference>
<evidence type="ECO:0000313" key="6">
    <source>
        <dbReference type="EMBL" id="CAB4868478.1"/>
    </source>
</evidence>
<sequence length="360" mass="37607">MNAASTGCPVVVVLPSAQRRGAEIQGAELASALRTRGWDAQAVAIAPGAGTAALEVPVLGATRWSLRGLMALRRAAKDSLLVAHGSSALLAVGLATIGMRSRWVYRSIGDPNAWVSGRVQRLRTGFLLRRAEAVVVLWSGAEEAMVSTYGVSRGRIVTIPNHRDADRFAPIDPEERETARGRLGIGGPAVLFLGALSVEKGPLEAVAAVAGIDGATLLVVGEGPLAEEVRLLGERLAPGRVRLHGPTDDPGGVLAAADVLVLTSRTEGMPGVIIEALMRGVPVAATDVGAVRSMIEDGVNGYVVPVGDTGAMVEALRKTLDEQACGPLVSEFSSAARRTYAPAIVLDRWETLLSSLTERR</sequence>
<dbReference type="Pfam" id="PF13692">
    <property type="entry name" value="Glyco_trans_1_4"/>
    <property type="match status" value="1"/>
</dbReference>
<evidence type="ECO:0000313" key="7">
    <source>
        <dbReference type="EMBL" id="CAB5057873.1"/>
    </source>
</evidence>
<dbReference type="CDD" id="cd03811">
    <property type="entry name" value="GT4_GT28_WabH-like"/>
    <property type="match status" value="1"/>
</dbReference>
<evidence type="ECO:0000313" key="5">
    <source>
        <dbReference type="EMBL" id="CAB4756431.1"/>
    </source>
</evidence>
<protein>
    <submittedName>
        <fullName evidence="6">Unannotated protein</fullName>
    </submittedName>
</protein>
<accession>A0A6J7DGQ8</accession>
<evidence type="ECO:0000256" key="2">
    <source>
        <dbReference type="ARBA" id="ARBA00022679"/>
    </source>
</evidence>
<dbReference type="Pfam" id="PF13439">
    <property type="entry name" value="Glyco_transf_4"/>
    <property type="match status" value="1"/>
</dbReference>
<dbReference type="GO" id="GO:0016757">
    <property type="term" value="F:glycosyltransferase activity"/>
    <property type="evidence" value="ECO:0007669"/>
    <property type="project" value="UniProtKB-KW"/>
</dbReference>
<gene>
    <name evidence="4" type="ORF">UFOPK2602_00404</name>
    <name evidence="5" type="ORF">UFOPK2806_01350</name>
    <name evidence="6" type="ORF">UFOPK3417_00617</name>
    <name evidence="7" type="ORF">UFOPK4306_00732</name>
</gene>
<evidence type="ECO:0000259" key="3">
    <source>
        <dbReference type="Pfam" id="PF13439"/>
    </source>
</evidence>
<evidence type="ECO:0000256" key="1">
    <source>
        <dbReference type="ARBA" id="ARBA00022676"/>
    </source>
</evidence>
<dbReference type="PANTHER" id="PTHR12526">
    <property type="entry name" value="GLYCOSYLTRANSFERASE"/>
    <property type="match status" value="1"/>
</dbReference>
<dbReference type="EMBL" id="CAFBLR010000042">
    <property type="protein sequence ID" value="CAB4868478.1"/>
    <property type="molecule type" value="Genomic_DNA"/>
</dbReference>
<proteinExistence type="predicted"/>
<keyword evidence="1" id="KW-0328">Glycosyltransferase</keyword>
<dbReference type="AlphaFoldDB" id="A0A6J7DGQ8"/>
<reference evidence="6" key="1">
    <citation type="submission" date="2020-05" db="EMBL/GenBank/DDBJ databases">
        <authorList>
            <person name="Chiriac C."/>
            <person name="Salcher M."/>
            <person name="Ghai R."/>
            <person name="Kavagutti S V."/>
        </authorList>
    </citation>
    <scope>NUCLEOTIDE SEQUENCE</scope>
</reference>
<evidence type="ECO:0000313" key="4">
    <source>
        <dbReference type="EMBL" id="CAB4697763.1"/>
    </source>
</evidence>
<organism evidence="6">
    <name type="scientific">freshwater metagenome</name>
    <dbReference type="NCBI Taxonomy" id="449393"/>
    <lineage>
        <taxon>unclassified sequences</taxon>
        <taxon>metagenomes</taxon>
        <taxon>ecological metagenomes</taxon>
    </lineage>
</organism>
<dbReference type="InterPro" id="IPR028098">
    <property type="entry name" value="Glyco_trans_4-like_N"/>
</dbReference>
<keyword evidence="2" id="KW-0808">Transferase</keyword>
<dbReference type="EMBL" id="CAEZYY010000016">
    <property type="protein sequence ID" value="CAB4756431.1"/>
    <property type="molecule type" value="Genomic_DNA"/>
</dbReference>
<dbReference type="EMBL" id="CAEZXX010000016">
    <property type="protein sequence ID" value="CAB4697763.1"/>
    <property type="molecule type" value="Genomic_DNA"/>
</dbReference>
<feature type="domain" description="Glycosyltransferase subfamily 4-like N-terminal" evidence="3">
    <location>
        <begin position="21"/>
        <end position="167"/>
    </location>
</feature>